<evidence type="ECO:0000256" key="2">
    <source>
        <dbReference type="ARBA" id="ARBA00022692"/>
    </source>
</evidence>
<organism evidence="7 8">
    <name type="scientific">Aspergillus coremiiformis</name>
    <dbReference type="NCBI Taxonomy" id="138285"/>
    <lineage>
        <taxon>Eukaryota</taxon>
        <taxon>Fungi</taxon>
        <taxon>Dikarya</taxon>
        <taxon>Ascomycota</taxon>
        <taxon>Pezizomycotina</taxon>
        <taxon>Eurotiomycetes</taxon>
        <taxon>Eurotiomycetidae</taxon>
        <taxon>Eurotiales</taxon>
        <taxon>Aspergillaceae</taxon>
        <taxon>Aspergillus</taxon>
        <taxon>Aspergillus subgen. Circumdati</taxon>
    </lineage>
</organism>
<evidence type="ECO:0000256" key="1">
    <source>
        <dbReference type="ARBA" id="ARBA00004141"/>
    </source>
</evidence>
<dbReference type="PANTHER" id="PTHR48022:SF48">
    <property type="entry name" value="SUGAR TRANSPORTER, PUTATIVE (AFU_ORTHOLOGUE AFUA_3G06730)-RELATED"/>
    <property type="match status" value="1"/>
</dbReference>
<feature type="region of interest" description="Disordered" evidence="5">
    <location>
        <begin position="76"/>
        <end position="98"/>
    </location>
</feature>
<reference evidence="8" key="1">
    <citation type="submission" date="2019-04" db="EMBL/GenBank/DDBJ databases">
        <title>Friends and foes A comparative genomics studyof 23 Aspergillus species from section Flavi.</title>
        <authorList>
            <consortium name="DOE Joint Genome Institute"/>
            <person name="Kjaerbolling I."/>
            <person name="Vesth T."/>
            <person name="Frisvad J.C."/>
            <person name="Nybo J.L."/>
            <person name="Theobald S."/>
            <person name="Kildgaard S."/>
            <person name="Isbrandt T."/>
            <person name="Kuo A."/>
            <person name="Sato A."/>
            <person name="Lyhne E.K."/>
            <person name="Kogle M.E."/>
            <person name="Wiebenga A."/>
            <person name="Kun R.S."/>
            <person name="Lubbers R.J."/>
            <person name="Makela M.R."/>
            <person name="Barry K."/>
            <person name="Chovatia M."/>
            <person name="Clum A."/>
            <person name="Daum C."/>
            <person name="Haridas S."/>
            <person name="He G."/>
            <person name="LaButti K."/>
            <person name="Lipzen A."/>
            <person name="Mondo S."/>
            <person name="Riley R."/>
            <person name="Salamov A."/>
            <person name="Simmons B.A."/>
            <person name="Magnuson J.K."/>
            <person name="Henrissat B."/>
            <person name="Mortensen U.H."/>
            <person name="Larsen T.O."/>
            <person name="Devries R.P."/>
            <person name="Grigoriev I.V."/>
            <person name="Machida M."/>
            <person name="Baker S.E."/>
            <person name="Andersen M.R."/>
        </authorList>
    </citation>
    <scope>NUCLEOTIDE SEQUENCE [LARGE SCALE GENOMIC DNA]</scope>
    <source>
        <strain evidence="8">CBS 553.77</strain>
    </source>
</reference>
<evidence type="ECO:0000313" key="8">
    <source>
        <dbReference type="Proteomes" id="UP000327118"/>
    </source>
</evidence>
<keyword evidence="4 6" id="KW-0472">Membrane</keyword>
<evidence type="ECO:0000256" key="4">
    <source>
        <dbReference type="ARBA" id="ARBA00023136"/>
    </source>
</evidence>
<keyword evidence="8" id="KW-1185">Reference proteome</keyword>
<sequence>MCNFIIGLTIPRHARFHSIAWGTYIFFAVFCLLALAFTFFCIPEAPKKTLENIDLFFGDTAAHEEKERVVQVESEVRGTQVPDKDSVAKPSVEQEYVF</sequence>
<keyword evidence="2 6" id="KW-0812">Transmembrane</keyword>
<evidence type="ECO:0000256" key="5">
    <source>
        <dbReference type="SAM" id="MobiDB-lite"/>
    </source>
</evidence>
<dbReference type="PANTHER" id="PTHR48022">
    <property type="entry name" value="PLASTIDIC GLUCOSE TRANSPORTER 4"/>
    <property type="match status" value="1"/>
</dbReference>
<keyword evidence="3 6" id="KW-1133">Transmembrane helix</keyword>
<feature type="transmembrane region" description="Helical" evidence="6">
    <location>
        <begin position="21"/>
        <end position="42"/>
    </location>
</feature>
<feature type="compositionally biased region" description="Basic and acidic residues" evidence="5">
    <location>
        <begin position="76"/>
        <end position="87"/>
    </location>
</feature>
<accession>A0A5N6ZBJ8</accession>
<evidence type="ECO:0000313" key="7">
    <source>
        <dbReference type="EMBL" id="KAE8354236.1"/>
    </source>
</evidence>
<dbReference type="GO" id="GO:0016020">
    <property type="term" value="C:membrane"/>
    <property type="evidence" value="ECO:0007669"/>
    <property type="project" value="UniProtKB-SubCell"/>
</dbReference>
<dbReference type="Pfam" id="PF00083">
    <property type="entry name" value="Sugar_tr"/>
    <property type="match status" value="1"/>
</dbReference>
<dbReference type="EMBL" id="ML739076">
    <property type="protein sequence ID" value="KAE8354236.1"/>
    <property type="molecule type" value="Genomic_DNA"/>
</dbReference>
<evidence type="ECO:0000256" key="3">
    <source>
        <dbReference type="ARBA" id="ARBA00022989"/>
    </source>
</evidence>
<gene>
    <name evidence="7" type="ORF">BDV28DRAFT_88795</name>
</gene>
<name>A0A5N6ZBJ8_9EURO</name>
<dbReference type="InterPro" id="IPR036259">
    <property type="entry name" value="MFS_trans_sf"/>
</dbReference>
<dbReference type="AlphaFoldDB" id="A0A5N6ZBJ8"/>
<proteinExistence type="predicted"/>
<protein>
    <recommendedName>
        <fullName evidence="9">Major facilitator superfamily (MFS) profile domain-containing protein</fullName>
    </recommendedName>
</protein>
<comment type="subcellular location">
    <subcellularLocation>
        <location evidence="1">Membrane</location>
        <topology evidence="1">Multi-pass membrane protein</topology>
    </subcellularLocation>
</comment>
<dbReference type="GO" id="GO:0005351">
    <property type="term" value="F:carbohydrate:proton symporter activity"/>
    <property type="evidence" value="ECO:0007669"/>
    <property type="project" value="TreeGrafter"/>
</dbReference>
<dbReference type="Gene3D" id="1.20.1250.20">
    <property type="entry name" value="MFS general substrate transporter like domains"/>
    <property type="match status" value="1"/>
</dbReference>
<evidence type="ECO:0008006" key="9">
    <source>
        <dbReference type="Google" id="ProtNLM"/>
    </source>
</evidence>
<dbReference type="Proteomes" id="UP000327118">
    <property type="component" value="Unassembled WGS sequence"/>
</dbReference>
<dbReference type="InterPro" id="IPR050360">
    <property type="entry name" value="MFS_Sugar_Transporters"/>
</dbReference>
<dbReference type="InterPro" id="IPR005828">
    <property type="entry name" value="MFS_sugar_transport-like"/>
</dbReference>
<evidence type="ECO:0000256" key="6">
    <source>
        <dbReference type="SAM" id="Phobius"/>
    </source>
</evidence>